<name>A0A7Y9ISK0_9BURK</name>
<keyword evidence="2" id="KW-1185">Reference proteome</keyword>
<dbReference type="RefSeq" id="WP_218863158.1">
    <property type="nucleotide sequence ID" value="NZ_JACBYR010000001.1"/>
</dbReference>
<proteinExistence type="predicted"/>
<sequence>MTLSTPTFPSTSRTPSLPGRPALSTLARWLAGAAVVCGLQACAPGMTSGQNSLSPDSPLTLARQGSFFLGGKEVTSDTLSTLPAYAPSGTITVEQMYVRYQVPVNPRPLSLALVHGCCLTGKTWESTPDGRMGWDEYFVRSGFPTYVVDQAARGRSAATPAAINAVKMGKAPASSLPTVYSVGHADAWMVFRFGATYPQVFPGLLFPLEAQNEFWKQMVPDWINTLPTPNPTVPALSELAKRVKNTVLVSHSQSGIYPFQTAALDRDGIAGIVSIEPGACPAANGDLKPYAGLPILVLWGDYVDLSPRWAPRFKACREFIEAVNKVGGKAEMISLPDLGIKGNSHMLMQDRNSLELAGWLVGWLDRNVR</sequence>
<dbReference type="Gene3D" id="3.40.50.1820">
    <property type="entry name" value="alpha/beta hydrolase"/>
    <property type="match status" value="1"/>
</dbReference>
<reference evidence="1 2" key="1">
    <citation type="submission" date="2020-07" db="EMBL/GenBank/DDBJ databases">
        <title>Genomic Encyclopedia of Type Strains, Phase IV (KMG-V): Genome sequencing to study the core and pangenomes of soil and plant-associated prokaryotes.</title>
        <authorList>
            <person name="Whitman W."/>
        </authorList>
    </citation>
    <scope>NUCLEOTIDE SEQUENCE [LARGE SCALE GENOMIC DNA]</scope>
    <source>
        <strain evidence="1 2">SAS40</strain>
    </source>
</reference>
<accession>A0A7Y9ISK0</accession>
<dbReference type="AlphaFoldDB" id="A0A7Y9ISK0"/>
<dbReference type="InterPro" id="IPR029058">
    <property type="entry name" value="AB_hydrolase_fold"/>
</dbReference>
<dbReference type="CDD" id="cd12807">
    <property type="entry name" value="Esterase_713"/>
    <property type="match status" value="1"/>
</dbReference>
<gene>
    <name evidence="1" type="ORF">FHW18_001543</name>
</gene>
<dbReference type="Proteomes" id="UP000542125">
    <property type="component" value="Unassembled WGS sequence"/>
</dbReference>
<organism evidence="1 2">
    <name type="scientific">Pigmentiphaga litoralis</name>
    <dbReference type="NCBI Taxonomy" id="516702"/>
    <lineage>
        <taxon>Bacteria</taxon>
        <taxon>Pseudomonadati</taxon>
        <taxon>Pseudomonadota</taxon>
        <taxon>Betaproteobacteria</taxon>
        <taxon>Burkholderiales</taxon>
        <taxon>Alcaligenaceae</taxon>
        <taxon>Pigmentiphaga</taxon>
    </lineage>
</organism>
<dbReference type="SUPFAM" id="SSF53474">
    <property type="entry name" value="alpha/beta-Hydrolases"/>
    <property type="match status" value="1"/>
</dbReference>
<protein>
    <submittedName>
        <fullName evidence="1">Pimeloyl-ACP methyl ester carboxylesterase</fullName>
    </submittedName>
</protein>
<evidence type="ECO:0000313" key="2">
    <source>
        <dbReference type="Proteomes" id="UP000542125"/>
    </source>
</evidence>
<comment type="caution">
    <text evidence="1">The sequence shown here is derived from an EMBL/GenBank/DDBJ whole genome shotgun (WGS) entry which is preliminary data.</text>
</comment>
<dbReference type="EMBL" id="JACBYR010000001">
    <property type="protein sequence ID" value="NYE82272.1"/>
    <property type="molecule type" value="Genomic_DNA"/>
</dbReference>
<evidence type="ECO:0000313" key="1">
    <source>
        <dbReference type="EMBL" id="NYE82272.1"/>
    </source>
</evidence>